<evidence type="ECO:0000313" key="1">
    <source>
        <dbReference type="EMBL" id="NEY71948.1"/>
    </source>
</evidence>
<dbReference type="Pfam" id="PF11009">
    <property type="entry name" value="BrxC"/>
    <property type="match status" value="1"/>
</dbReference>
<dbReference type="InterPro" id="IPR022551">
    <property type="entry name" value="BrxC"/>
</dbReference>
<sequence length="109" mass="12769">MNMKTRVSTIEQFENIKVSTSEFLVIKHSLTCPVSTAAFDEYEKFVNDHADVPTFYLYVQEERDLSNYIAEKHEIKHESPQALFFKNGEVVWNASHWKITNRSLTEAIR</sequence>
<accession>A0A6M0QA59</accession>
<reference evidence="1 2" key="1">
    <citation type="submission" date="2020-02" db="EMBL/GenBank/DDBJ databases">
        <title>Bacillus aquiflavi sp. nov., isolated from yellow water of strong flavor Chinese baijiu in Yibin region of China.</title>
        <authorList>
            <person name="Xie J."/>
        </authorList>
    </citation>
    <scope>NUCLEOTIDE SEQUENCE [LARGE SCALE GENOMIC DNA]</scope>
    <source>
        <strain evidence="1 2">SA4</strain>
    </source>
</reference>
<dbReference type="Gene3D" id="3.40.30.10">
    <property type="entry name" value="Glutaredoxin"/>
    <property type="match status" value="1"/>
</dbReference>
<name>A0A6M0QA59_9BACI</name>
<gene>
    <name evidence="1" type="primary">ytxJ</name>
    <name evidence="1" type="ORF">G4D63_09325</name>
</gene>
<dbReference type="Proteomes" id="UP000481043">
    <property type="component" value="Unassembled WGS sequence"/>
</dbReference>
<proteinExistence type="predicted"/>
<dbReference type="AlphaFoldDB" id="A0A6M0QA59"/>
<protein>
    <submittedName>
        <fullName evidence="1">Bacillithiol system redox-active protein YtxJ</fullName>
    </submittedName>
</protein>
<dbReference type="NCBIfam" id="TIGR04019">
    <property type="entry name" value="B_thiol_YtxJ"/>
    <property type="match status" value="1"/>
</dbReference>
<dbReference type="SUPFAM" id="SSF52833">
    <property type="entry name" value="Thioredoxin-like"/>
    <property type="match status" value="1"/>
</dbReference>
<organism evidence="1 2">
    <name type="scientific">Bacillus mesophilus</name>
    <dbReference type="NCBI Taxonomy" id="1808955"/>
    <lineage>
        <taxon>Bacteria</taxon>
        <taxon>Bacillati</taxon>
        <taxon>Bacillota</taxon>
        <taxon>Bacilli</taxon>
        <taxon>Bacillales</taxon>
        <taxon>Bacillaceae</taxon>
        <taxon>Bacillus</taxon>
    </lineage>
</organism>
<dbReference type="EMBL" id="JAAIWM010000002">
    <property type="protein sequence ID" value="NEY71948.1"/>
    <property type="molecule type" value="Genomic_DNA"/>
</dbReference>
<evidence type="ECO:0000313" key="2">
    <source>
        <dbReference type="Proteomes" id="UP000481043"/>
    </source>
</evidence>
<comment type="caution">
    <text evidence="1">The sequence shown here is derived from an EMBL/GenBank/DDBJ whole genome shotgun (WGS) entry which is preliminary data.</text>
</comment>
<dbReference type="InterPro" id="IPR036249">
    <property type="entry name" value="Thioredoxin-like_sf"/>
</dbReference>
<keyword evidence="2" id="KW-1185">Reference proteome</keyword>